<dbReference type="Pfam" id="PF04982">
    <property type="entry name" value="TM_HPP"/>
    <property type="match status" value="1"/>
</dbReference>
<feature type="transmembrane region" description="Helical" evidence="1">
    <location>
        <begin position="12"/>
        <end position="33"/>
    </location>
</feature>
<feature type="domain" description="HPP transmembrane region" evidence="2">
    <location>
        <begin position="16"/>
        <end position="164"/>
    </location>
</feature>
<feature type="transmembrane region" description="Helical" evidence="1">
    <location>
        <begin position="131"/>
        <end position="154"/>
    </location>
</feature>
<dbReference type="InterPro" id="IPR058581">
    <property type="entry name" value="TM_HPP"/>
</dbReference>
<keyword evidence="4" id="KW-1185">Reference proteome</keyword>
<evidence type="ECO:0000313" key="4">
    <source>
        <dbReference type="Proteomes" id="UP000565262"/>
    </source>
</evidence>
<comment type="caution">
    <text evidence="3">The sequence shown here is derived from an EMBL/GenBank/DDBJ whole genome shotgun (WGS) entry which is preliminary data.</text>
</comment>
<feature type="transmembrane region" description="Helical" evidence="1">
    <location>
        <begin position="83"/>
        <end position="111"/>
    </location>
</feature>
<evidence type="ECO:0000313" key="3">
    <source>
        <dbReference type="EMBL" id="MBB1485957.1"/>
    </source>
</evidence>
<reference evidence="3 4" key="1">
    <citation type="submission" date="2020-08" db="EMBL/GenBank/DDBJ databases">
        <title>Oceanospirillum sp. nov. isolated from marine sediment.</title>
        <authorList>
            <person name="Ji X."/>
        </authorList>
    </citation>
    <scope>NUCLEOTIDE SEQUENCE [LARGE SCALE GENOMIC DNA]</scope>
    <source>
        <strain evidence="3 4">D5</strain>
    </source>
</reference>
<evidence type="ECO:0000256" key="1">
    <source>
        <dbReference type="SAM" id="Phobius"/>
    </source>
</evidence>
<dbReference type="PANTHER" id="PTHR33741:SF5">
    <property type="entry name" value="TRANSMEMBRANE PROTEIN DDB_G0269096-RELATED"/>
    <property type="match status" value="1"/>
</dbReference>
<dbReference type="AlphaFoldDB" id="A0A839INA2"/>
<evidence type="ECO:0000259" key="2">
    <source>
        <dbReference type="Pfam" id="PF04982"/>
    </source>
</evidence>
<dbReference type="PANTHER" id="PTHR33741">
    <property type="entry name" value="TRANSMEMBRANE PROTEIN DDB_G0269096-RELATED"/>
    <property type="match status" value="1"/>
</dbReference>
<accession>A0A839INA2</accession>
<keyword evidence="1" id="KW-1133">Transmembrane helix</keyword>
<organism evidence="3 4">
    <name type="scientific">Oceanospirillum sediminis</name>
    <dbReference type="NCBI Taxonomy" id="2760088"/>
    <lineage>
        <taxon>Bacteria</taxon>
        <taxon>Pseudomonadati</taxon>
        <taxon>Pseudomonadota</taxon>
        <taxon>Gammaproteobacteria</taxon>
        <taxon>Oceanospirillales</taxon>
        <taxon>Oceanospirillaceae</taxon>
        <taxon>Oceanospirillum</taxon>
    </lineage>
</organism>
<gene>
    <name evidence="3" type="ORF">H4O21_04925</name>
</gene>
<protein>
    <submittedName>
        <fullName evidence="3">HPP family protein</fullName>
    </submittedName>
</protein>
<dbReference type="Proteomes" id="UP000565262">
    <property type="component" value="Unassembled WGS sequence"/>
</dbReference>
<dbReference type="InterPro" id="IPR007065">
    <property type="entry name" value="HPP"/>
</dbReference>
<feature type="transmembrane region" description="Helical" evidence="1">
    <location>
        <begin position="45"/>
        <end position="62"/>
    </location>
</feature>
<proteinExistence type="predicted"/>
<keyword evidence="1" id="KW-0812">Transmembrane</keyword>
<sequence>MNTGNTMIRTLFKWPALAAGCGAALTISLLAMLEQYGSEWFSQEQIWLMAPFGATMVLLFALPDSPLAQPRNIIAGHIMTTAIGLAVMGLVGVSFWSLGLAVGLAISLMMLTGTVHPPAGANPLLVMMTGLPLSFVMTPVATGVLLIVLMGWVWHRLIMKRQYPVRWW</sequence>
<name>A0A839INA2_9GAMM</name>
<keyword evidence="1" id="KW-0472">Membrane</keyword>
<dbReference type="EMBL" id="JACJFM010000004">
    <property type="protein sequence ID" value="MBB1485957.1"/>
    <property type="molecule type" value="Genomic_DNA"/>
</dbReference>